<accession>A0A0E9WTV5</accession>
<reference evidence="1" key="1">
    <citation type="submission" date="2014-11" db="EMBL/GenBank/DDBJ databases">
        <authorList>
            <person name="Amaro Gonzalez C."/>
        </authorList>
    </citation>
    <scope>NUCLEOTIDE SEQUENCE</scope>
</reference>
<reference evidence="1" key="2">
    <citation type="journal article" date="2015" name="Fish Shellfish Immunol.">
        <title>Early steps in the European eel (Anguilla anguilla)-Vibrio vulnificus interaction in the gills: Role of the RtxA13 toxin.</title>
        <authorList>
            <person name="Callol A."/>
            <person name="Pajuelo D."/>
            <person name="Ebbesson L."/>
            <person name="Teles M."/>
            <person name="MacKenzie S."/>
            <person name="Amaro C."/>
        </authorList>
    </citation>
    <scope>NUCLEOTIDE SEQUENCE</scope>
</reference>
<organism evidence="1">
    <name type="scientific">Anguilla anguilla</name>
    <name type="common">European freshwater eel</name>
    <name type="synonym">Muraena anguilla</name>
    <dbReference type="NCBI Taxonomy" id="7936"/>
    <lineage>
        <taxon>Eukaryota</taxon>
        <taxon>Metazoa</taxon>
        <taxon>Chordata</taxon>
        <taxon>Craniata</taxon>
        <taxon>Vertebrata</taxon>
        <taxon>Euteleostomi</taxon>
        <taxon>Actinopterygii</taxon>
        <taxon>Neopterygii</taxon>
        <taxon>Teleostei</taxon>
        <taxon>Anguilliformes</taxon>
        <taxon>Anguillidae</taxon>
        <taxon>Anguilla</taxon>
    </lineage>
</organism>
<protein>
    <submittedName>
        <fullName evidence="1">Uncharacterized protein</fullName>
    </submittedName>
</protein>
<dbReference type="EMBL" id="GBXM01014856">
    <property type="protein sequence ID" value="JAH93721.1"/>
    <property type="molecule type" value="Transcribed_RNA"/>
</dbReference>
<evidence type="ECO:0000313" key="1">
    <source>
        <dbReference type="EMBL" id="JAH93721.1"/>
    </source>
</evidence>
<sequence>MIIVDMVYSKLVYTSEVDCCFFRINWYLTSRMSSHQVRKI</sequence>
<proteinExistence type="predicted"/>
<name>A0A0E9WTV5_ANGAN</name>
<dbReference type="AlphaFoldDB" id="A0A0E9WTV5"/>